<proteinExistence type="predicted"/>
<evidence type="ECO:0000313" key="3">
    <source>
        <dbReference type="Proteomes" id="UP000237968"/>
    </source>
</evidence>
<gene>
    <name evidence="2" type="ORF">ENSA5_56510</name>
</gene>
<feature type="coiled-coil region" evidence="1">
    <location>
        <begin position="212"/>
        <end position="239"/>
    </location>
</feature>
<keyword evidence="1" id="KW-0175">Coiled coil</keyword>
<dbReference type="Proteomes" id="UP000237968">
    <property type="component" value="Unassembled WGS sequence"/>
</dbReference>
<dbReference type="OrthoDB" id="5492371at2"/>
<evidence type="ECO:0000256" key="1">
    <source>
        <dbReference type="SAM" id="Coils"/>
    </source>
</evidence>
<organism evidence="2 3">
    <name type="scientific">Enhygromyxa salina</name>
    <dbReference type="NCBI Taxonomy" id="215803"/>
    <lineage>
        <taxon>Bacteria</taxon>
        <taxon>Pseudomonadati</taxon>
        <taxon>Myxococcota</taxon>
        <taxon>Polyangia</taxon>
        <taxon>Nannocystales</taxon>
        <taxon>Nannocystaceae</taxon>
        <taxon>Enhygromyxa</taxon>
    </lineage>
</organism>
<keyword evidence="3" id="KW-1185">Reference proteome</keyword>
<protein>
    <submittedName>
        <fullName evidence="2">Uncharacterized protein</fullName>
    </submittedName>
</protein>
<dbReference type="RefSeq" id="WP_106394869.1">
    <property type="nucleotide sequence ID" value="NZ_PVNK01000248.1"/>
</dbReference>
<reference evidence="2 3" key="1">
    <citation type="submission" date="2018-03" db="EMBL/GenBank/DDBJ databases">
        <title>Draft Genome Sequences of the Obligatory Marine Myxobacteria Enhygromyxa salina SWB005.</title>
        <authorList>
            <person name="Poehlein A."/>
            <person name="Moghaddam J.A."/>
            <person name="Harms H."/>
            <person name="Alanjari M."/>
            <person name="Koenig G.M."/>
            <person name="Daniel R."/>
            <person name="Schaeberle T.F."/>
        </authorList>
    </citation>
    <scope>NUCLEOTIDE SEQUENCE [LARGE SCALE GENOMIC DNA]</scope>
    <source>
        <strain evidence="2 3">SWB005</strain>
    </source>
</reference>
<sequence length="363" mass="40410">MSAGSKSIQDVMSRDVAYSGEGISVRSLEDSIHKERDVQDAKVSELKVLRERNVEIQTAMGDELKKLRKFSDYIDGTATKGGFFAGFKEILSYIPGLKSIAISKRSIEELLKQQYQVSATRVKEAAGYCDVLKQSEQELYTEINRINGKIVEAAENERRALEYVLELRGMQEELEAELQSVEAGSVEARKIETDQDRIRALLAEHSSNVQLYGAAENRYANLKENTRKLAETIRNLAQDIQQYTTAASIKLDMASAQIQAIGRAADASVVMLEMKKSLDVMTESMNVTTQFVSDTQIFFRQNLDRLVEELETFDEGTSQLLDENLQKSKEIEEARIQAAIDKAMKRKEEGGAGGADAAAPSEG</sequence>
<comment type="caution">
    <text evidence="2">The sequence shown here is derived from an EMBL/GenBank/DDBJ whole genome shotgun (WGS) entry which is preliminary data.</text>
</comment>
<dbReference type="EMBL" id="PVNK01000248">
    <property type="protein sequence ID" value="PRP91302.1"/>
    <property type="molecule type" value="Genomic_DNA"/>
</dbReference>
<dbReference type="AlphaFoldDB" id="A0A2S9XEL1"/>
<accession>A0A2S9XEL1</accession>
<evidence type="ECO:0000313" key="2">
    <source>
        <dbReference type="EMBL" id="PRP91302.1"/>
    </source>
</evidence>
<name>A0A2S9XEL1_9BACT</name>